<gene>
    <name evidence="1" type="ORF">J2S07_001334</name>
</gene>
<sequence>MATYEETARFEHSFWLQILGDHARFIHDSLSPSEQQAIQEAQQFITVFEQLLSQVGIAEPIALSKQAVEEVGRLREYKLRIIEQQLAGKITLHLTPSFINHMVNELEEYQLLLGFLTRGEVPPVYHELHHHLIWLLDGAGHAGAISDNMDRVEKEIRRKSNEFMKDFEDFYLKAVEMTGFLRTNLSTFPALKKFKDDVQLTMKLFMGFLSEIEGLSLSKEALGSFAPLMADHMMREERYYLIKLSQSAEFLE</sequence>
<organism evidence="1 2">
    <name type="scientific">Anoxybacillus andreesenii</name>
    <dbReference type="NCBI Taxonomy" id="1325932"/>
    <lineage>
        <taxon>Bacteria</taxon>
        <taxon>Bacillati</taxon>
        <taxon>Bacillota</taxon>
        <taxon>Bacilli</taxon>
        <taxon>Bacillales</taxon>
        <taxon>Anoxybacillaceae</taxon>
        <taxon>Anoxybacillus</taxon>
    </lineage>
</organism>
<dbReference type="EMBL" id="JAUSTU010000005">
    <property type="protein sequence ID" value="MDQ0155030.1"/>
    <property type="molecule type" value="Genomic_DNA"/>
</dbReference>
<evidence type="ECO:0000313" key="2">
    <source>
        <dbReference type="Proteomes" id="UP001231362"/>
    </source>
</evidence>
<dbReference type="RefSeq" id="WP_307149611.1">
    <property type="nucleotide sequence ID" value="NZ_JAUSTU010000005.1"/>
</dbReference>
<proteinExistence type="predicted"/>
<dbReference type="Pfam" id="PF11155">
    <property type="entry name" value="DUF2935"/>
    <property type="match status" value="2"/>
</dbReference>
<reference evidence="1 2" key="1">
    <citation type="submission" date="2023-07" db="EMBL/GenBank/DDBJ databases">
        <title>Genomic Encyclopedia of Type Strains, Phase IV (KMG-IV): sequencing the most valuable type-strain genomes for metagenomic binning, comparative biology and taxonomic classification.</title>
        <authorList>
            <person name="Goeker M."/>
        </authorList>
    </citation>
    <scope>NUCLEOTIDE SEQUENCE [LARGE SCALE GENOMIC DNA]</scope>
    <source>
        <strain evidence="1 2">DSM 23948</strain>
    </source>
</reference>
<protein>
    <recommendedName>
        <fullName evidence="3">DUF2935 domain-containing protein</fullName>
    </recommendedName>
</protein>
<evidence type="ECO:0008006" key="3">
    <source>
        <dbReference type="Google" id="ProtNLM"/>
    </source>
</evidence>
<dbReference type="Gene3D" id="1.20.1260.120">
    <property type="entry name" value="Protein of unknown function DUF2935"/>
    <property type="match status" value="1"/>
</dbReference>
<dbReference type="Proteomes" id="UP001231362">
    <property type="component" value="Unassembled WGS sequence"/>
</dbReference>
<evidence type="ECO:0000313" key="1">
    <source>
        <dbReference type="EMBL" id="MDQ0155030.1"/>
    </source>
</evidence>
<comment type="caution">
    <text evidence="1">The sequence shown here is derived from an EMBL/GenBank/DDBJ whole genome shotgun (WGS) entry which is preliminary data.</text>
</comment>
<keyword evidence="2" id="KW-1185">Reference proteome</keyword>
<name>A0ABT9V247_9BACL</name>
<dbReference type="SUPFAM" id="SSF158430">
    <property type="entry name" value="Bacillus cereus metalloprotein-like"/>
    <property type="match status" value="2"/>
</dbReference>
<accession>A0ABT9V247</accession>
<dbReference type="InterPro" id="IPR021328">
    <property type="entry name" value="CotB-like"/>
</dbReference>